<dbReference type="InterPro" id="IPR053013">
    <property type="entry name" value="LAT"/>
</dbReference>
<accession>A0A8T9C5H3</accession>
<dbReference type="SUPFAM" id="SSF55729">
    <property type="entry name" value="Acyl-CoA N-acyltransferases (Nat)"/>
    <property type="match status" value="1"/>
</dbReference>
<dbReference type="InterPro" id="IPR055100">
    <property type="entry name" value="GNAT_LYC1-like"/>
</dbReference>
<dbReference type="PANTHER" id="PTHR34815">
    <property type="entry name" value="LYSINE ACETYLTRANSFERASE"/>
    <property type="match status" value="1"/>
</dbReference>
<dbReference type="InterPro" id="IPR016181">
    <property type="entry name" value="Acyl_CoA_acyltransferase"/>
</dbReference>
<gene>
    <name evidence="2" type="primary">LYC1</name>
    <name evidence="2" type="ORF">LSUE1_G004132</name>
</gene>
<dbReference type="Proteomes" id="UP000469558">
    <property type="component" value="Unassembled WGS sequence"/>
</dbReference>
<proteinExistence type="predicted"/>
<protein>
    <submittedName>
        <fullName evidence="2">Lysine acetyltransferase</fullName>
    </submittedName>
</protein>
<dbReference type="PANTHER" id="PTHR34815:SF4">
    <property type="entry name" value="N-ACETYLTRANSFERASE DOMAIN-CONTAINING PROTEIN"/>
    <property type="match status" value="1"/>
</dbReference>
<evidence type="ECO:0000313" key="3">
    <source>
        <dbReference type="Proteomes" id="UP000469558"/>
    </source>
</evidence>
<feature type="domain" description="LYC1 C-terminal" evidence="1">
    <location>
        <begin position="171"/>
        <end position="391"/>
    </location>
</feature>
<comment type="caution">
    <text evidence="2">The sequence shown here is derived from an EMBL/GenBank/DDBJ whole genome shotgun (WGS) entry which is preliminary data.</text>
</comment>
<dbReference type="Pfam" id="PF22998">
    <property type="entry name" value="GNAT_LYC1-like"/>
    <property type="match status" value="1"/>
</dbReference>
<name>A0A8T9C5H3_9HELO</name>
<dbReference type="Gene3D" id="3.40.630.30">
    <property type="match status" value="1"/>
</dbReference>
<keyword evidence="3" id="KW-1185">Reference proteome</keyword>
<reference evidence="2 3" key="1">
    <citation type="submission" date="2018-05" db="EMBL/GenBank/DDBJ databases">
        <title>Genome sequencing and assembly of the regulated plant pathogen Lachnellula willkommii and related sister species for the development of diagnostic species identification markers.</title>
        <authorList>
            <person name="Giroux E."/>
            <person name="Bilodeau G."/>
        </authorList>
    </citation>
    <scope>NUCLEOTIDE SEQUENCE [LARGE SCALE GENOMIC DNA]</scope>
    <source>
        <strain evidence="2 3">CBS 268.59</strain>
    </source>
</reference>
<sequence>MANSTDLPSASSPTLVLAHPTAAERRATWTLNSKSWGAALSLEDYIERETHLAEIPPTIDGGVTHWILTESSLPPDARPIYSASESLRRRTFVCFPGGEVTEGITHGIGSVFSPPAYRGRGYAARMLTLLGPVLNTWQKEVGESHFSILYSDIGKKYYTGFGWPPFASKHISLPAASLSSTNGVNGHKPEEAKLLYADDLKELCDLDEGYLRTEVAARTKTTRKPSVAIIPDHLTMTWHHLREQFMCTKLFPTRAPPTIHGAISSGALGSRIWIIFSRVFYGPLSDPKSGNNLYILRLVAEDAAAADTEENARRLKSVLEIAQGEAKEWGVGGVSVWNVSDAVKTLLQRTGLQYTTVDRESESIASLMWYGEGRGDVESVEWVGNEKYAWC</sequence>
<evidence type="ECO:0000313" key="2">
    <source>
        <dbReference type="EMBL" id="TVY80945.1"/>
    </source>
</evidence>
<dbReference type="EMBL" id="QGMK01000578">
    <property type="protein sequence ID" value="TVY80945.1"/>
    <property type="molecule type" value="Genomic_DNA"/>
</dbReference>
<dbReference type="AlphaFoldDB" id="A0A8T9C5H3"/>
<dbReference type="OrthoDB" id="2020070at2759"/>
<evidence type="ECO:0000259" key="1">
    <source>
        <dbReference type="Pfam" id="PF22998"/>
    </source>
</evidence>
<organism evidence="2 3">
    <name type="scientific">Lachnellula suecica</name>
    <dbReference type="NCBI Taxonomy" id="602035"/>
    <lineage>
        <taxon>Eukaryota</taxon>
        <taxon>Fungi</taxon>
        <taxon>Dikarya</taxon>
        <taxon>Ascomycota</taxon>
        <taxon>Pezizomycotina</taxon>
        <taxon>Leotiomycetes</taxon>
        <taxon>Helotiales</taxon>
        <taxon>Lachnaceae</taxon>
        <taxon>Lachnellula</taxon>
    </lineage>
</organism>